<evidence type="ECO:0000313" key="2">
    <source>
        <dbReference type="Proteomes" id="UP001054252"/>
    </source>
</evidence>
<evidence type="ECO:0000313" key="1">
    <source>
        <dbReference type="EMBL" id="GKV34346.1"/>
    </source>
</evidence>
<reference evidence="1 2" key="1">
    <citation type="journal article" date="2021" name="Commun. Biol.">
        <title>The genome of Shorea leprosula (Dipterocarpaceae) highlights the ecological relevance of drought in aseasonal tropical rainforests.</title>
        <authorList>
            <person name="Ng K.K.S."/>
            <person name="Kobayashi M.J."/>
            <person name="Fawcett J.A."/>
            <person name="Hatakeyama M."/>
            <person name="Paape T."/>
            <person name="Ng C.H."/>
            <person name="Ang C.C."/>
            <person name="Tnah L.H."/>
            <person name="Lee C.T."/>
            <person name="Nishiyama T."/>
            <person name="Sese J."/>
            <person name="O'Brien M.J."/>
            <person name="Copetti D."/>
            <person name="Mohd Noor M.I."/>
            <person name="Ong R.C."/>
            <person name="Putra M."/>
            <person name="Sireger I.Z."/>
            <person name="Indrioko S."/>
            <person name="Kosugi Y."/>
            <person name="Izuno A."/>
            <person name="Isagi Y."/>
            <person name="Lee S.L."/>
            <person name="Shimizu K.K."/>
        </authorList>
    </citation>
    <scope>NUCLEOTIDE SEQUENCE [LARGE SCALE GENOMIC DNA]</scope>
    <source>
        <strain evidence="1">214</strain>
    </source>
</reference>
<dbReference type="Proteomes" id="UP001054252">
    <property type="component" value="Unassembled WGS sequence"/>
</dbReference>
<comment type="caution">
    <text evidence="1">The sequence shown here is derived from an EMBL/GenBank/DDBJ whole genome shotgun (WGS) entry which is preliminary data.</text>
</comment>
<accession>A0AAV5LBS5</accession>
<sequence length="38" mass="4370">MASLQSEEMSSRPINAKWKMHKYLRRSSAILCQSSSLN</sequence>
<organism evidence="1 2">
    <name type="scientific">Rubroshorea leprosula</name>
    <dbReference type="NCBI Taxonomy" id="152421"/>
    <lineage>
        <taxon>Eukaryota</taxon>
        <taxon>Viridiplantae</taxon>
        <taxon>Streptophyta</taxon>
        <taxon>Embryophyta</taxon>
        <taxon>Tracheophyta</taxon>
        <taxon>Spermatophyta</taxon>
        <taxon>Magnoliopsida</taxon>
        <taxon>eudicotyledons</taxon>
        <taxon>Gunneridae</taxon>
        <taxon>Pentapetalae</taxon>
        <taxon>rosids</taxon>
        <taxon>malvids</taxon>
        <taxon>Malvales</taxon>
        <taxon>Dipterocarpaceae</taxon>
        <taxon>Rubroshorea</taxon>
    </lineage>
</organism>
<gene>
    <name evidence="1" type="ORF">SLEP1_g42722</name>
</gene>
<proteinExistence type="predicted"/>
<dbReference type="AlphaFoldDB" id="A0AAV5LBS5"/>
<name>A0AAV5LBS5_9ROSI</name>
<keyword evidence="2" id="KW-1185">Reference proteome</keyword>
<dbReference type="EMBL" id="BPVZ01000104">
    <property type="protein sequence ID" value="GKV34346.1"/>
    <property type="molecule type" value="Genomic_DNA"/>
</dbReference>
<protein>
    <submittedName>
        <fullName evidence="1">Uncharacterized protein</fullName>
    </submittedName>
</protein>